<proteinExistence type="predicted"/>
<name>A0ABS2N779_9BACI</name>
<evidence type="ECO:0000256" key="1">
    <source>
        <dbReference type="SAM" id="Phobius"/>
    </source>
</evidence>
<keyword evidence="1" id="KW-1133">Transmembrane helix</keyword>
<protein>
    <submittedName>
        <fullName evidence="2">Uncharacterized protein</fullName>
    </submittedName>
</protein>
<evidence type="ECO:0000313" key="2">
    <source>
        <dbReference type="EMBL" id="MBM7583712.1"/>
    </source>
</evidence>
<reference evidence="2 3" key="1">
    <citation type="submission" date="2021-01" db="EMBL/GenBank/DDBJ databases">
        <title>Genomic Encyclopedia of Type Strains, Phase IV (KMG-IV): sequencing the most valuable type-strain genomes for metagenomic binning, comparative biology and taxonomic classification.</title>
        <authorList>
            <person name="Goeker M."/>
        </authorList>
    </citation>
    <scope>NUCLEOTIDE SEQUENCE [LARGE SCALE GENOMIC DNA]</scope>
    <source>
        <strain evidence="2 3">DSM 24834</strain>
    </source>
</reference>
<accession>A0ABS2N779</accession>
<keyword evidence="3" id="KW-1185">Reference proteome</keyword>
<keyword evidence="1" id="KW-0812">Transmembrane</keyword>
<feature type="transmembrane region" description="Helical" evidence="1">
    <location>
        <begin position="31"/>
        <end position="47"/>
    </location>
</feature>
<dbReference type="RefSeq" id="WP_205167955.1">
    <property type="nucleotide sequence ID" value="NZ_JAFBDZ010000001.1"/>
</dbReference>
<organism evidence="2 3">
    <name type="scientific">Rossellomorea pakistanensis</name>
    <dbReference type="NCBI Taxonomy" id="992288"/>
    <lineage>
        <taxon>Bacteria</taxon>
        <taxon>Bacillati</taxon>
        <taxon>Bacillota</taxon>
        <taxon>Bacilli</taxon>
        <taxon>Bacillales</taxon>
        <taxon>Bacillaceae</taxon>
        <taxon>Rossellomorea</taxon>
    </lineage>
</organism>
<comment type="caution">
    <text evidence="2">The sequence shown here is derived from an EMBL/GenBank/DDBJ whole genome shotgun (WGS) entry which is preliminary data.</text>
</comment>
<dbReference type="Proteomes" id="UP001646157">
    <property type="component" value="Unassembled WGS sequence"/>
</dbReference>
<gene>
    <name evidence="2" type="ORF">JOC86_000249</name>
</gene>
<evidence type="ECO:0000313" key="3">
    <source>
        <dbReference type="Proteomes" id="UP001646157"/>
    </source>
</evidence>
<dbReference type="EMBL" id="JAFBDZ010000001">
    <property type="protein sequence ID" value="MBM7583712.1"/>
    <property type="molecule type" value="Genomic_DNA"/>
</dbReference>
<sequence length="59" mass="6516">MKAIFNGLVLIGVLGSIGKYMGFEFLKENSLWFLIILVAGLVGRDIFARTGHRESNSTN</sequence>
<keyword evidence="1" id="KW-0472">Membrane</keyword>